<name>A0A7W5ZZJ6_9SPHN</name>
<evidence type="ECO:0000313" key="2">
    <source>
        <dbReference type="Proteomes" id="UP000562395"/>
    </source>
</evidence>
<gene>
    <name evidence="1" type="ORF">GGQ88_004229</name>
</gene>
<accession>A0A7W5ZZJ6</accession>
<proteinExistence type="predicted"/>
<sequence>MPQADGHDALWLVDKRVPGIAAVINDIVGGLEDAVRRPVVAHELPQVLDGVELVAREKRWSPQRCGVFVKTKYSESQGFGRLGQKACDFARPHAWGLPLEIGL</sequence>
<dbReference type="Proteomes" id="UP000562395">
    <property type="component" value="Unassembled WGS sequence"/>
</dbReference>
<reference evidence="1 2" key="1">
    <citation type="submission" date="2020-08" db="EMBL/GenBank/DDBJ databases">
        <title>Genomic Encyclopedia of Type Strains, Phase IV (KMG-IV): sequencing the most valuable type-strain genomes for metagenomic binning, comparative biology and taxonomic classification.</title>
        <authorList>
            <person name="Goeker M."/>
        </authorList>
    </citation>
    <scope>NUCLEOTIDE SEQUENCE [LARGE SCALE GENOMIC DNA]</scope>
    <source>
        <strain evidence="1 2">DSM 14552</strain>
    </source>
</reference>
<organism evidence="1 2">
    <name type="scientific">Novosphingobium hassiacum</name>
    <dbReference type="NCBI Taxonomy" id="173676"/>
    <lineage>
        <taxon>Bacteria</taxon>
        <taxon>Pseudomonadati</taxon>
        <taxon>Pseudomonadota</taxon>
        <taxon>Alphaproteobacteria</taxon>
        <taxon>Sphingomonadales</taxon>
        <taxon>Sphingomonadaceae</taxon>
        <taxon>Novosphingobium</taxon>
    </lineage>
</organism>
<comment type="caution">
    <text evidence="1">The sequence shown here is derived from an EMBL/GenBank/DDBJ whole genome shotgun (WGS) entry which is preliminary data.</text>
</comment>
<protein>
    <submittedName>
        <fullName evidence="1">Uncharacterized protein</fullName>
    </submittedName>
</protein>
<evidence type="ECO:0000313" key="1">
    <source>
        <dbReference type="EMBL" id="MBB3862926.1"/>
    </source>
</evidence>
<dbReference type="AlphaFoldDB" id="A0A7W5ZZJ6"/>
<keyword evidence="2" id="KW-1185">Reference proteome</keyword>
<dbReference type="EMBL" id="JACICY010000033">
    <property type="protein sequence ID" value="MBB3862926.1"/>
    <property type="molecule type" value="Genomic_DNA"/>
</dbReference>